<evidence type="ECO:0000313" key="2">
    <source>
        <dbReference type="EMBL" id="ASG24418.1"/>
    </source>
</evidence>
<reference evidence="2 3" key="1">
    <citation type="submission" date="2017-06" db="EMBL/GenBank/DDBJ databases">
        <title>Complete genome sequence of Nitrospirillum amazonense strain CBAmC, an endophytic nitrogen-fixing and plant growth-promoting bacterium, isolated from sugarcane.</title>
        <authorList>
            <person name="Schwab S."/>
            <person name="dos Santos Teixeira K.R."/>
            <person name="Simoes Araujo J.L."/>
            <person name="Soares Vidal M."/>
            <person name="Borges de Freitas H.R."/>
            <person name="Rivello Crivelaro A.L."/>
            <person name="Bueno de Camargo Nunes A."/>
            <person name="dos Santos C.M."/>
            <person name="Palmeira da Silva Rosa D."/>
            <person name="da Silva Padilha D."/>
            <person name="da Silva E."/>
            <person name="Araujo Terra L."/>
            <person name="Soares Mendes V."/>
            <person name="Farinelli L."/>
            <person name="Magalhaes Cruz L."/>
            <person name="Baldani J.I."/>
        </authorList>
    </citation>
    <scope>NUCLEOTIDE SEQUENCE [LARGE SCALE GENOMIC DNA]</scope>
    <source>
        <strain evidence="2 3">CBAmC</strain>
    </source>
</reference>
<dbReference type="AlphaFoldDB" id="A0A248K1W4"/>
<dbReference type="InterPro" id="IPR012338">
    <property type="entry name" value="Beta-lactam/transpept-like"/>
</dbReference>
<evidence type="ECO:0000313" key="3">
    <source>
        <dbReference type="Proteomes" id="UP000197153"/>
    </source>
</evidence>
<dbReference type="PANTHER" id="PTHR46825">
    <property type="entry name" value="D-ALANYL-D-ALANINE-CARBOXYPEPTIDASE/ENDOPEPTIDASE AMPH"/>
    <property type="match status" value="1"/>
</dbReference>
<keyword evidence="3" id="KW-1185">Reference proteome</keyword>
<feature type="domain" description="Beta-lactamase-related" evidence="1">
    <location>
        <begin position="23"/>
        <end position="344"/>
    </location>
</feature>
<dbReference type="Pfam" id="PF00144">
    <property type="entry name" value="Beta-lactamase"/>
    <property type="match status" value="1"/>
</dbReference>
<evidence type="ECO:0000259" key="1">
    <source>
        <dbReference type="Pfam" id="PF00144"/>
    </source>
</evidence>
<organism evidence="2 3">
    <name type="scientific">Nitrospirillum viridazoti CBAmc</name>
    <dbReference type="NCBI Taxonomy" id="1441467"/>
    <lineage>
        <taxon>Bacteria</taxon>
        <taxon>Pseudomonadati</taxon>
        <taxon>Pseudomonadota</taxon>
        <taxon>Alphaproteobacteria</taxon>
        <taxon>Rhodospirillales</taxon>
        <taxon>Azospirillaceae</taxon>
        <taxon>Nitrospirillum</taxon>
        <taxon>Nitrospirillum viridazoti</taxon>
    </lineage>
</organism>
<dbReference type="KEGG" id="nao:Y958_26415"/>
<sequence>MPHPKNPLPEKGRETVDIAAESFLRQMIEAEHFSGVVMIARNGQVLHRRAYGPVSEHFKNRVAGRFHVASIAKQFTAAAIMQLIETGMVQLDGRINKFLPEPHRSAIWETVSVQHLLSHTSGIPDYAVTRDYYDVVDGWAFGKTIDGMIREAMTLPLNFEPGTQFRYCNLGYTLLGEIIETQTGLRYADYIKQALLDPMGMGHSQIHDERYIPTLDDAIGLRWDDQLGCHVRDDVASLPVTPADGGLVITLDDFARWVTVYKFMEHPKLSTASLERMLAQAAPSDTYRWPERDMRGQGFYGLGLMRSGDLIMHEGSIVGFRSFFLYSRDDDLLIAVFSNNTHNDVFHITSGLFRIYSRSAE</sequence>
<dbReference type="Proteomes" id="UP000197153">
    <property type="component" value="Chromosome 3"/>
</dbReference>
<dbReference type="PANTHER" id="PTHR46825:SF9">
    <property type="entry name" value="BETA-LACTAMASE-RELATED DOMAIN-CONTAINING PROTEIN"/>
    <property type="match status" value="1"/>
</dbReference>
<dbReference type="RefSeq" id="WP_088874848.1">
    <property type="nucleotide sequence ID" value="NZ_CP022112.1"/>
</dbReference>
<dbReference type="EMBL" id="CP022112">
    <property type="protein sequence ID" value="ASG24418.1"/>
    <property type="molecule type" value="Genomic_DNA"/>
</dbReference>
<protein>
    <recommendedName>
        <fullName evidence="1">Beta-lactamase-related domain-containing protein</fullName>
    </recommendedName>
</protein>
<dbReference type="SUPFAM" id="SSF56601">
    <property type="entry name" value="beta-lactamase/transpeptidase-like"/>
    <property type="match status" value="1"/>
</dbReference>
<dbReference type="InterPro" id="IPR050491">
    <property type="entry name" value="AmpC-like"/>
</dbReference>
<accession>A0A248K1W4</accession>
<dbReference type="InterPro" id="IPR001466">
    <property type="entry name" value="Beta-lactam-related"/>
</dbReference>
<dbReference type="Gene3D" id="3.40.710.10">
    <property type="entry name" value="DD-peptidase/beta-lactamase superfamily"/>
    <property type="match status" value="1"/>
</dbReference>
<proteinExistence type="predicted"/>
<gene>
    <name evidence="2" type="ORF">Y958_26415</name>
</gene>
<name>A0A248K1W4_9PROT</name>